<feature type="domain" description="Chromo" evidence="5">
    <location>
        <begin position="2"/>
        <end position="63"/>
    </location>
</feature>
<feature type="transmembrane region" description="Helical" evidence="4">
    <location>
        <begin position="344"/>
        <end position="364"/>
    </location>
</feature>
<feature type="region of interest" description="Disordered" evidence="3">
    <location>
        <begin position="56"/>
        <end position="129"/>
    </location>
</feature>
<evidence type="ECO:0000313" key="6">
    <source>
        <dbReference type="EMBL" id="OQS03232.1"/>
    </source>
</evidence>
<evidence type="ECO:0000256" key="1">
    <source>
        <dbReference type="ARBA" id="ARBA00004123"/>
    </source>
</evidence>
<keyword evidence="2" id="KW-0539">Nucleus</keyword>
<evidence type="ECO:0000259" key="5">
    <source>
        <dbReference type="PROSITE" id="PS50013"/>
    </source>
</evidence>
<reference evidence="6 7" key="1">
    <citation type="journal article" date="2014" name="Genome Biol. Evol.">
        <title>The secreted proteins of Achlya hypogyna and Thraustotheca clavata identify the ancestral oomycete secretome and reveal gene acquisitions by horizontal gene transfer.</title>
        <authorList>
            <person name="Misner I."/>
            <person name="Blouin N."/>
            <person name="Leonard G."/>
            <person name="Richards T.A."/>
            <person name="Lane C.E."/>
        </authorList>
    </citation>
    <scope>NUCLEOTIDE SEQUENCE [LARGE SCALE GENOMIC DNA]</scope>
    <source>
        <strain evidence="6 7">ATCC 34112</strain>
    </source>
</reference>
<sequence>MAAIERILERKVERGRVHYLVRWKDHSQEHDTWESRIDLKNDGHFSFVQAFEAERKASMTDEDVQPRGRSKSSKSPSRPRSKSKSSPRSRSKTRGNSVPRERRKNGTSPSKTTLNEQTVTKELTETEPKQIEIEEKPVENLPKVIDLVHETPVNVFAPVARSLPVKHNQDNQDIFNNDAVQQQIDAISSGEYNNLSKMFDALQQQGWLYRFIGFIGVFIAMLATVLVPEIEKSMTKILLSLIHRLDFAESESTSQILAILSKSNMLPPFICLVLVLYGNSTKSLSKWIAVCLVWRTAAEVVLQLPSSDLYSTIIQGCFIAADLSSFVAVCACCGGSQDVFTQTLCVMGFILLVISDSIMVWDLLPMQSTRFLVMSFGSILLSLSSVLAEASSPTQQV</sequence>
<protein>
    <recommendedName>
        <fullName evidence="5">Chromo domain-containing protein</fullName>
    </recommendedName>
</protein>
<dbReference type="EMBL" id="JNBS01000952">
    <property type="protein sequence ID" value="OQS03232.1"/>
    <property type="molecule type" value="Genomic_DNA"/>
</dbReference>
<dbReference type="PANTHER" id="PTHR22812">
    <property type="entry name" value="CHROMOBOX PROTEIN"/>
    <property type="match status" value="1"/>
</dbReference>
<dbReference type="AlphaFoldDB" id="A0A1V9ZYX5"/>
<comment type="caution">
    <text evidence="6">The sequence shown here is derived from an EMBL/GenBank/DDBJ whole genome shotgun (WGS) entry which is preliminary data.</text>
</comment>
<keyword evidence="4" id="KW-0812">Transmembrane</keyword>
<proteinExistence type="predicted"/>
<name>A0A1V9ZYX5_9STRA</name>
<feature type="transmembrane region" description="Helical" evidence="4">
    <location>
        <begin position="370"/>
        <end position="388"/>
    </location>
</feature>
<dbReference type="Gene3D" id="2.40.50.40">
    <property type="match status" value="1"/>
</dbReference>
<organism evidence="6 7">
    <name type="scientific">Thraustotheca clavata</name>
    <dbReference type="NCBI Taxonomy" id="74557"/>
    <lineage>
        <taxon>Eukaryota</taxon>
        <taxon>Sar</taxon>
        <taxon>Stramenopiles</taxon>
        <taxon>Oomycota</taxon>
        <taxon>Saprolegniomycetes</taxon>
        <taxon>Saprolegniales</taxon>
        <taxon>Achlyaceae</taxon>
        <taxon>Thraustotheca</taxon>
    </lineage>
</organism>
<gene>
    <name evidence="6" type="ORF">THRCLA_04477</name>
</gene>
<keyword evidence="4" id="KW-1133">Transmembrane helix</keyword>
<evidence type="ECO:0000256" key="3">
    <source>
        <dbReference type="SAM" id="MobiDB-lite"/>
    </source>
</evidence>
<dbReference type="Pfam" id="PF00385">
    <property type="entry name" value="Chromo"/>
    <property type="match status" value="1"/>
</dbReference>
<dbReference type="GO" id="GO:0005634">
    <property type="term" value="C:nucleus"/>
    <property type="evidence" value="ECO:0007669"/>
    <property type="project" value="UniProtKB-SubCell"/>
</dbReference>
<dbReference type="OrthoDB" id="2447764at2759"/>
<comment type="subcellular location">
    <subcellularLocation>
        <location evidence="1">Nucleus</location>
    </subcellularLocation>
</comment>
<dbReference type="PROSITE" id="PS50013">
    <property type="entry name" value="CHROMO_2"/>
    <property type="match status" value="1"/>
</dbReference>
<evidence type="ECO:0000256" key="4">
    <source>
        <dbReference type="SAM" id="Phobius"/>
    </source>
</evidence>
<feature type="compositionally biased region" description="Basic residues" evidence="3">
    <location>
        <begin position="68"/>
        <end position="93"/>
    </location>
</feature>
<dbReference type="STRING" id="74557.A0A1V9ZYX5"/>
<dbReference type="InterPro" id="IPR051219">
    <property type="entry name" value="Heterochromatin_chromo-domain"/>
</dbReference>
<evidence type="ECO:0000313" key="7">
    <source>
        <dbReference type="Proteomes" id="UP000243217"/>
    </source>
</evidence>
<dbReference type="InterPro" id="IPR023780">
    <property type="entry name" value="Chromo_domain"/>
</dbReference>
<feature type="compositionally biased region" description="Polar residues" evidence="3">
    <location>
        <begin position="106"/>
        <end position="121"/>
    </location>
</feature>
<dbReference type="InterPro" id="IPR000953">
    <property type="entry name" value="Chromo/chromo_shadow_dom"/>
</dbReference>
<evidence type="ECO:0000256" key="2">
    <source>
        <dbReference type="ARBA" id="ARBA00023242"/>
    </source>
</evidence>
<keyword evidence="7" id="KW-1185">Reference proteome</keyword>
<feature type="transmembrane region" description="Helical" evidence="4">
    <location>
        <begin position="256"/>
        <end position="277"/>
    </location>
</feature>
<dbReference type="CDD" id="cd00024">
    <property type="entry name" value="CD_CSD"/>
    <property type="match status" value="1"/>
</dbReference>
<keyword evidence="4" id="KW-0472">Membrane</keyword>
<dbReference type="InterPro" id="IPR016197">
    <property type="entry name" value="Chromo-like_dom_sf"/>
</dbReference>
<feature type="transmembrane region" description="Helical" evidence="4">
    <location>
        <begin position="207"/>
        <end position="227"/>
    </location>
</feature>
<accession>A0A1V9ZYX5</accession>
<dbReference type="SMART" id="SM00298">
    <property type="entry name" value="CHROMO"/>
    <property type="match status" value="1"/>
</dbReference>
<dbReference type="Proteomes" id="UP000243217">
    <property type="component" value="Unassembled WGS sequence"/>
</dbReference>
<dbReference type="SUPFAM" id="SSF54160">
    <property type="entry name" value="Chromo domain-like"/>
    <property type="match status" value="1"/>
</dbReference>